<evidence type="ECO:0000313" key="2">
    <source>
        <dbReference type="Proteomes" id="UP000515158"/>
    </source>
</evidence>
<dbReference type="InterPro" id="IPR001810">
    <property type="entry name" value="F-box_dom"/>
</dbReference>
<dbReference type="Gene3D" id="1.20.1280.50">
    <property type="match status" value="1"/>
</dbReference>
<evidence type="ECO:0000313" key="3">
    <source>
        <dbReference type="RefSeq" id="XP_034252066.1"/>
    </source>
</evidence>
<feature type="domain" description="F-box" evidence="1">
    <location>
        <begin position="72"/>
        <end position="118"/>
    </location>
</feature>
<dbReference type="GeneID" id="117651813"/>
<dbReference type="InterPro" id="IPR032675">
    <property type="entry name" value="LRR_dom_sf"/>
</dbReference>
<name>A0A6P9A6I2_THRPL</name>
<gene>
    <name evidence="3" type="primary">LOC117651813</name>
</gene>
<dbReference type="PROSITE" id="PS50181">
    <property type="entry name" value="FBOX"/>
    <property type="match status" value="1"/>
</dbReference>
<accession>A0A6P9A6I2</accession>
<protein>
    <submittedName>
        <fullName evidence="3">Uncharacterized protein LOC117651813 isoform X1</fullName>
    </submittedName>
</protein>
<reference evidence="3" key="1">
    <citation type="submission" date="2025-08" db="UniProtKB">
        <authorList>
            <consortium name="RefSeq"/>
        </authorList>
    </citation>
    <scope>IDENTIFICATION</scope>
    <source>
        <tissue evidence="3">Total insect</tissue>
    </source>
</reference>
<organism evidence="3">
    <name type="scientific">Thrips palmi</name>
    <name type="common">Melon thrips</name>
    <dbReference type="NCBI Taxonomy" id="161013"/>
    <lineage>
        <taxon>Eukaryota</taxon>
        <taxon>Metazoa</taxon>
        <taxon>Ecdysozoa</taxon>
        <taxon>Arthropoda</taxon>
        <taxon>Hexapoda</taxon>
        <taxon>Insecta</taxon>
        <taxon>Pterygota</taxon>
        <taxon>Neoptera</taxon>
        <taxon>Paraneoptera</taxon>
        <taxon>Thysanoptera</taxon>
        <taxon>Terebrantia</taxon>
        <taxon>Thripoidea</taxon>
        <taxon>Thripidae</taxon>
        <taxon>Thrips</taxon>
    </lineage>
</organism>
<dbReference type="AlphaFoldDB" id="A0A6P9A6I2"/>
<proteinExistence type="predicted"/>
<sequence length="513" mass="56038">MENAMHGVLNTASSSLYYTWNHFIACNVFHQRVTSLFCIVAAAGTSSLTTGSGEPCQRPIGIRCSAAATMDQSLLLALPDDALLAVLAYLPPRQLFSCRLQCRRLRDLCLHPDVWRCVRLDAGDFRFLGRAALRLAPCLRELDLVFGVNVQDAVTELSRTTCVIARLGLVLTGDEDVVRAVAAVQRQSSLGGLSGLRLQFNGLGERNVYPLSVAVRTLNHLYDLTLQNYSGVPLLASLGELEGSPSLKKLSYTSNTKDSLLEATLQTHAATLEHVHLLTDYVPVSLLKALLKLRSLTISRYSTEDLSDLKALPNLTSLHFVGNVSASALKLLRRASRLRSVTVPFCGPHPADPLLALAASPSARVLETLCVRSGSPSDSAQVCGHMAAALPQFPTLRALTMESRPVWSWREVDFEEFFEAVSPTMAPRLTRLAVRAPCGVCPHAWLHDSSVQDLLQRNPGLHLRVLFLCFCQDCSWCLSGCHSDVTARGHCQVTLGAHNRAAGCPPDCYRWKC</sequence>
<dbReference type="Pfam" id="PF12937">
    <property type="entry name" value="F-box-like"/>
    <property type="match status" value="1"/>
</dbReference>
<dbReference type="RefSeq" id="XP_034252066.1">
    <property type="nucleotide sequence ID" value="XM_034396175.1"/>
</dbReference>
<dbReference type="SUPFAM" id="SSF52047">
    <property type="entry name" value="RNI-like"/>
    <property type="match status" value="1"/>
</dbReference>
<evidence type="ECO:0000259" key="1">
    <source>
        <dbReference type="PROSITE" id="PS50181"/>
    </source>
</evidence>
<dbReference type="KEGG" id="tpal:117651813"/>
<keyword evidence="2" id="KW-1185">Reference proteome</keyword>
<dbReference type="SMART" id="SM00256">
    <property type="entry name" value="FBOX"/>
    <property type="match status" value="1"/>
</dbReference>
<dbReference type="InParanoid" id="A0A6P9A6I2"/>
<dbReference type="Gene3D" id="3.80.10.10">
    <property type="entry name" value="Ribonuclease Inhibitor"/>
    <property type="match status" value="1"/>
</dbReference>
<dbReference type="Proteomes" id="UP000515158">
    <property type="component" value="Unplaced"/>
</dbReference>